<protein>
    <submittedName>
        <fullName evidence="1">Uncharacterized protein</fullName>
    </submittedName>
</protein>
<organism evidence="1 2">
    <name type="scientific">Caerostris extrusa</name>
    <name type="common">Bark spider</name>
    <name type="synonym">Caerostris bankana</name>
    <dbReference type="NCBI Taxonomy" id="172846"/>
    <lineage>
        <taxon>Eukaryota</taxon>
        <taxon>Metazoa</taxon>
        <taxon>Ecdysozoa</taxon>
        <taxon>Arthropoda</taxon>
        <taxon>Chelicerata</taxon>
        <taxon>Arachnida</taxon>
        <taxon>Araneae</taxon>
        <taxon>Araneomorphae</taxon>
        <taxon>Entelegynae</taxon>
        <taxon>Araneoidea</taxon>
        <taxon>Araneidae</taxon>
        <taxon>Caerostris</taxon>
    </lineage>
</organism>
<sequence>MRLHAAVYISVPTLTPKSPVIDHETCVQIMERGGGIITLPHNLRVPFARYVAQREIDHLKRYSIEKVYRQQKIFGCHPREQYEFAFDIVTPTPKFFFYLMQRLFLQCVK</sequence>
<dbReference type="SUPFAM" id="SSF55681">
    <property type="entry name" value="Class II aaRS and biotin synthetases"/>
    <property type="match status" value="1"/>
</dbReference>
<dbReference type="GO" id="GO:0005829">
    <property type="term" value="C:cytosol"/>
    <property type="evidence" value="ECO:0007669"/>
    <property type="project" value="TreeGrafter"/>
</dbReference>
<keyword evidence="2" id="KW-1185">Reference proteome</keyword>
<dbReference type="GO" id="GO:0005739">
    <property type="term" value="C:mitochondrion"/>
    <property type="evidence" value="ECO:0007669"/>
    <property type="project" value="TreeGrafter"/>
</dbReference>
<comment type="caution">
    <text evidence="1">The sequence shown here is derived from an EMBL/GenBank/DDBJ whole genome shotgun (WGS) entry which is preliminary data.</text>
</comment>
<dbReference type="PANTHER" id="PTHR11476">
    <property type="entry name" value="HISTIDYL-TRNA SYNTHETASE"/>
    <property type="match status" value="1"/>
</dbReference>
<proteinExistence type="predicted"/>
<dbReference type="PANTHER" id="PTHR11476:SF7">
    <property type="entry name" value="HISTIDINE--TRNA LIGASE"/>
    <property type="match status" value="1"/>
</dbReference>
<dbReference type="GO" id="GO:0032543">
    <property type="term" value="P:mitochondrial translation"/>
    <property type="evidence" value="ECO:0007669"/>
    <property type="project" value="TreeGrafter"/>
</dbReference>
<dbReference type="InterPro" id="IPR045864">
    <property type="entry name" value="aa-tRNA-synth_II/BPL/LPL"/>
</dbReference>
<dbReference type="GO" id="GO:0004821">
    <property type="term" value="F:histidine-tRNA ligase activity"/>
    <property type="evidence" value="ECO:0007669"/>
    <property type="project" value="TreeGrafter"/>
</dbReference>
<dbReference type="EMBL" id="BPLR01004535">
    <property type="protein sequence ID" value="GIX95586.1"/>
    <property type="molecule type" value="Genomic_DNA"/>
</dbReference>
<name>A0AAV4PHE1_CAEEX</name>
<dbReference type="GO" id="GO:0006427">
    <property type="term" value="P:histidyl-tRNA aminoacylation"/>
    <property type="evidence" value="ECO:0007669"/>
    <property type="project" value="TreeGrafter"/>
</dbReference>
<gene>
    <name evidence="1" type="ORF">CEXT_792201</name>
</gene>
<evidence type="ECO:0000313" key="1">
    <source>
        <dbReference type="EMBL" id="GIX95586.1"/>
    </source>
</evidence>
<dbReference type="Gene3D" id="3.30.930.10">
    <property type="entry name" value="Bira Bifunctional Protein, Domain 2"/>
    <property type="match status" value="1"/>
</dbReference>
<dbReference type="GO" id="GO:0003723">
    <property type="term" value="F:RNA binding"/>
    <property type="evidence" value="ECO:0007669"/>
    <property type="project" value="TreeGrafter"/>
</dbReference>
<dbReference type="Proteomes" id="UP001054945">
    <property type="component" value="Unassembled WGS sequence"/>
</dbReference>
<dbReference type="AlphaFoldDB" id="A0AAV4PHE1"/>
<evidence type="ECO:0000313" key="2">
    <source>
        <dbReference type="Proteomes" id="UP001054945"/>
    </source>
</evidence>
<reference evidence="1 2" key="1">
    <citation type="submission" date="2021-06" db="EMBL/GenBank/DDBJ databases">
        <title>Caerostris extrusa draft genome.</title>
        <authorList>
            <person name="Kono N."/>
            <person name="Arakawa K."/>
        </authorList>
    </citation>
    <scope>NUCLEOTIDE SEQUENCE [LARGE SCALE GENOMIC DNA]</scope>
</reference>
<accession>A0AAV4PHE1</accession>